<reference evidence="2" key="1">
    <citation type="submission" date="2021-06" db="EMBL/GenBank/DDBJ databases">
        <authorList>
            <person name="Kallberg Y."/>
            <person name="Tangrot J."/>
            <person name="Rosling A."/>
        </authorList>
    </citation>
    <scope>NUCLEOTIDE SEQUENCE</scope>
    <source>
        <strain evidence="2">MA453B</strain>
    </source>
</reference>
<feature type="region of interest" description="Disordered" evidence="1">
    <location>
        <begin position="63"/>
        <end position="113"/>
    </location>
</feature>
<keyword evidence="3" id="KW-1185">Reference proteome</keyword>
<name>A0A9N9K3B9_9GLOM</name>
<sequence length="113" mass="13440">IHSDYNLESRKEAQWKLTNKLLEAFNLSDLATHRLFQNTTQNYSERFYRLFVCYNIAKTMRVTEERAKKTKTQSKKKRANEESTSNLHITYEKESKKRKISDNNGDPGTQYQN</sequence>
<comment type="caution">
    <text evidence="2">The sequence shown here is derived from an EMBL/GenBank/DDBJ whole genome shotgun (WGS) entry which is preliminary data.</text>
</comment>
<protein>
    <submittedName>
        <fullName evidence="2">21237_t:CDS:1</fullName>
    </submittedName>
</protein>
<dbReference type="Proteomes" id="UP000789405">
    <property type="component" value="Unassembled WGS sequence"/>
</dbReference>
<evidence type="ECO:0000313" key="3">
    <source>
        <dbReference type="Proteomes" id="UP000789405"/>
    </source>
</evidence>
<feature type="compositionally biased region" description="Polar residues" evidence="1">
    <location>
        <begin position="102"/>
        <end position="113"/>
    </location>
</feature>
<evidence type="ECO:0000313" key="2">
    <source>
        <dbReference type="EMBL" id="CAG8808233.1"/>
    </source>
</evidence>
<proteinExistence type="predicted"/>
<evidence type="ECO:0000256" key="1">
    <source>
        <dbReference type="SAM" id="MobiDB-lite"/>
    </source>
</evidence>
<feature type="non-terminal residue" evidence="2">
    <location>
        <position position="113"/>
    </location>
</feature>
<dbReference type="EMBL" id="CAJVPY010043532">
    <property type="protein sequence ID" value="CAG8808233.1"/>
    <property type="molecule type" value="Genomic_DNA"/>
</dbReference>
<feature type="non-terminal residue" evidence="2">
    <location>
        <position position="1"/>
    </location>
</feature>
<dbReference type="OrthoDB" id="2449066at2759"/>
<feature type="compositionally biased region" description="Basic residues" evidence="1">
    <location>
        <begin position="68"/>
        <end position="78"/>
    </location>
</feature>
<accession>A0A9N9K3B9</accession>
<organism evidence="2 3">
    <name type="scientific">Dentiscutata erythropus</name>
    <dbReference type="NCBI Taxonomy" id="1348616"/>
    <lineage>
        <taxon>Eukaryota</taxon>
        <taxon>Fungi</taxon>
        <taxon>Fungi incertae sedis</taxon>
        <taxon>Mucoromycota</taxon>
        <taxon>Glomeromycotina</taxon>
        <taxon>Glomeromycetes</taxon>
        <taxon>Diversisporales</taxon>
        <taxon>Gigasporaceae</taxon>
        <taxon>Dentiscutata</taxon>
    </lineage>
</organism>
<dbReference type="AlphaFoldDB" id="A0A9N9K3B9"/>
<gene>
    <name evidence="2" type="ORF">DERYTH_LOCUS24838</name>
</gene>